<comment type="subunit">
    <text evidence="4">Homodimer.</text>
</comment>
<dbReference type="GO" id="GO:0016740">
    <property type="term" value="F:transferase activity"/>
    <property type="evidence" value="ECO:0007669"/>
    <property type="project" value="UniProtKB-KW"/>
</dbReference>
<evidence type="ECO:0000259" key="12">
    <source>
        <dbReference type="Pfam" id="PF00266"/>
    </source>
</evidence>
<evidence type="ECO:0000256" key="5">
    <source>
        <dbReference type="ARBA" id="ARBA00022490"/>
    </source>
</evidence>
<feature type="non-terminal residue" evidence="13">
    <location>
        <position position="409"/>
    </location>
</feature>
<evidence type="ECO:0000256" key="1">
    <source>
        <dbReference type="ARBA" id="ARBA00001933"/>
    </source>
</evidence>
<dbReference type="InterPro" id="IPR000192">
    <property type="entry name" value="Aminotrans_V_dom"/>
</dbReference>
<comment type="cofactor">
    <cofactor evidence="1">
        <name>pyridoxal 5'-phosphate</name>
        <dbReference type="ChEBI" id="CHEBI:597326"/>
    </cofactor>
</comment>
<comment type="similarity">
    <text evidence="3">Belongs to the class-V pyridoxal-phosphate-dependent aminotransferase family.</text>
</comment>
<evidence type="ECO:0000313" key="13">
    <source>
        <dbReference type="EMBL" id="NWV86086.1"/>
    </source>
</evidence>
<evidence type="ECO:0000256" key="11">
    <source>
        <dbReference type="ARBA" id="ARBA00040554"/>
    </source>
</evidence>
<evidence type="ECO:0000256" key="3">
    <source>
        <dbReference type="ARBA" id="ARBA00009236"/>
    </source>
</evidence>
<dbReference type="FunFam" id="3.40.640.10:FF:000083">
    <property type="entry name" value="Selenocysteine lyase"/>
    <property type="match status" value="1"/>
</dbReference>
<dbReference type="GO" id="GO:0009000">
    <property type="term" value="F:selenocysteine lyase activity"/>
    <property type="evidence" value="ECO:0007669"/>
    <property type="project" value="UniProtKB-EC"/>
</dbReference>
<reference evidence="13 14" key="1">
    <citation type="submission" date="2019-09" db="EMBL/GenBank/DDBJ databases">
        <title>Bird 10,000 Genomes (B10K) Project - Family phase.</title>
        <authorList>
            <person name="Zhang G."/>
        </authorList>
    </citation>
    <scope>NUCLEOTIDE SEQUENCE [LARGE SCALE GENOMIC DNA]</scope>
    <source>
        <strain evidence="13">B10K-DU-029-49</strain>
        <tissue evidence="13">Liver</tissue>
    </source>
</reference>
<feature type="non-terminal residue" evidence="13">
    <location>
        <position position="1"/>
    </location>
</feature>
<evidence type="ECO:0000256" key="4">
    <source>
        <dbReference type="ARBA" id="ARBA00011738"/>
    </source>
</evidence>
<dbReference type="PIRSF" id="PIRSF005572">
    <property type="entry name" value="NifS"/>
    <property type="match status" value="1"/>
</dbReference>
<keyword evidence="8 13" id="KW-0456">Lyase</keyword>
<evidence type="ECO:0000256" key="2">
    <source>
        <dbReference type="ARBA" id="ARBA00004514"/>
    </source>
</evidence>
<dbReference type="InterPro" id="IPR016454">
    <property type="entry name" value="Cysteine_dSase"/>
</dbReference>
<dbReference type="Proteomes" id="UP000521322">
    <property type="component" value="Unassembled WGS sequence"/>
</dbReference>
<dbReference type="Gene3D" id="3.40.640.10">
    <property type="entry name" value="Type I PLP-dependent aspartate aminotransferase-like (Major domain)"/>
    <property type="match status" value="1"/>
</dbReference>
<organism evidence="13 14">
    <name type="scientific">Dasyornis broadbenti</name>
    <name type="common">rufous bristle-bird</name>
    <dbReference type="NCBI Taxonomy" id="243059"/>
    <lineage>
        <taxon>Eukaryota</taxon>
        <taxon>Metazoa</taxon>
        <taxon>Chordata</taxon>
        <taxon>Craniata</taxon>
        <taxon>Vertebrata</taxon>
        <taxon>Euteleostomi</taxon>
        <taxon>Archelosauria</taxon>
        <taxon>Archosauria</taxon>
        <taxon>Dinosauria</taxon>
        <taxon>Saurischia</taxon>
        <taxon>Theropoda</taxon>
        <taxon>Coelurosauria</taxon>
        <taxon>Aves</taxon>
        <taxon>Neognathae</taxon>
        <taxon>Neoaves</taxon>
        <taxon>Telluraves</taxon>
        <taxon>Australaves</taxon>
        <taxon>Passeriformes</taxon>
        <taxon>Meliphagoidea</taxon>
        <taxon>Dasyornithidae</taxon>
        <taxon>Dasyornis</taxon>
    </lineage>
</organism>
<evidence type="ECO:0000313" key="14">
    <source>
        <dbReference type="Proteomes" id="UP000521322"/>
    </source>
</evidence>
<dbReference type="PANTHER" id="PTHR11601">
    <property type="entry name" value="CYSTEINE DESULFURYLASE FAMILY MEMBER"/>
    <property type="match status" value="1"/>
</dbReference>
<evidence type="ECO:0000256" key="6">
    <source>
        <dbReference type="ARBA" id="ARBA00022679"/>
    </source>
</evidence>
<dbReference type="PANTHER" id="PTHR11601:SF62">
    <property type="entry name" value="SELENOCYSTEINE LYASE"/>
    <property type="match status" value="1"/>
</dbReference>
<comment type="function">
    <text evidence="9">Catalyzes the decomposition of L-selenocysteine to L-alanine and elemental selenium.</text>
</comment>
<dbReference type="FunFam" id="3.90.1150.10:FF:000065">
    <property type="entry name" value="Selenocysteine lyase"/>
    <property type="match status" value="1"/>
</dbReference>
<dbReference type="Gene3D" id="1.10.260.50">
    <property type="match status" value="1"/>
</dbReference>
<protein>
    <recommendedName>
        <fullName evidence="11">Selenocysteine lyase</fullName>
        <ecNumber evidence="10">4.4.1.16</ecNumber>
    </recommendedName>
</protein>
<evidence type="ECO:0000256" key="10">
    <source>
        <dbReference type="ARBA" id="ARBA00039054"/>
    </source>
</evidence>
<sequence length="409" mass="44182">RRVYLDHNATTPLAPEVAQAVWDAMCQAWGNPSSSHPAGRKAKELISSARESLARLLGGQPEDIVFTSGGTEANNMVIHTACRHFHESQSGTGDSRGTPHIVTSSVEHDSIHLPLEQLGREGLAEATFVPVSPRSGQAEVDDVLAAVRPNTCLVSLMLANNETGVIMPVAELSRRIRALNQRRAAEGLPRVLVHTDAAQMIGKGHVDVQELGVDYLTIVGHKFYGPRIGALYARGAGTASPLHPMLFGGGQERSFRPGTENTPMIAGLGQAAELVSKNWETYEAHMQDVRDYLEARLEASFGKQRIHFNSHFKGSKRLCNTCNFSILGRGLQGRKVLAHCKVLLASVGAACHSEKGDRPSPVLLSCGIPLEVARNALRLSVGRGTTRADVDRAVQDLVQAVEQLERDQA</sequence>
<gene>
    <name evidence="13" type="primary">Scly</name>
    <name evidence="13" type="ORF">DASBRO_R02154</name>
</gene>
<comment type="caution">
    <text evidence="13">The sequence shown here is derived from an EMBL/GenBank/DDBJ whole genome shotgun (WGS) entry which is preliminary data.</text>
</comment>
<dbReference type="InterPro" id="IPR015421">
    <property type="entry name" value="PyrdxlP-dep_Trfase_major"/>
</dbReference>
<comment type="subcellular location">
    <subcellularLocation>
        <location evidence="2">Cytoplasm</location>
        <location evidence="2">Cytosol</location>
    </subcellularLocation>
</comment>
<dbReference type="InterPro" id="IPR015424">
    <property type="entry name" value="PyrdxlP-dep_Trfase"/>
</dbReference>
<proteinExistence type="inferred from homology"/>
<evidence type="ECO:0000256" key="8">
    <source>
        <dbReference type="ARBA" id="ARBA00023239"/>
    </source>
</evidence>
<evidence type="ECO:0000256" key="9">
    <source>
        <dbReference type="ARBA" id="ARBA00037407"/>
    </source>
</evidence>
<keyword evidence="6" id="KW-0808">Transferase</keyword>
<keyword evidence="14" id="KW-1185">Reference proteome</keyword>
<dbReference type="Pfam" id="PF00266">
    <property type="entry name" value="Aminotran_5"/>
    <property type="match status" value="1"/>
</dbReference>
<dbReference type="AlphaFoldDB" id="A0A7K6IDJ0"/>
<name>A0A7K6IDJ0_9PASS</name>
<keyword evidence="7" id="KW-0663">Pyridoxal phosphate</keyword>
<dbReference type="EMBL" id="VZRN01006528">
    <property type="protein sequence ID" value="NWV86086.1"/>
    <property type="molecule type" value="Genomic_DNA"/>
</dbReference>
<dbReference type="InterPro" id="IPR015422">
    <property type="entry name" value="PyrdxlP-dep_Trfase_small"/>
</dbReference>
<evidence type="ECO:0000256" key="7">
    <source>
        <dbReference type="ARBA" id="ARBA00022898"/>
    </source>
</evidence>
<dbReference type="EC" id="4.4.1.16" evidence="10"/>
<dbReference type="SUPFAM" id="SSF53383">
    <property type="entry name" value="PLP-dependent transferases"/>
    <property type="match status" value="1"/>
</dbReference>
<dbReference type="Gene3D" id="3.90.1150.10">
    <property type="entry name" value="Aspartate Aminotransferase, domain 1"/>
    <property type="match status" value="1"/>
</dbReference>
<keyword evidence="5" id="KW-0963">Cytoplasm</keyword>
<feature type="domain" description="Aminotransferase class V" evidence="12">
    <location>
        <begin position="3"/>
        <end position="392"/>
    </location>
</feature>
<dbReference type="GO" id="GO:0005829">
    <property type="term" value="C:cytosol"/>
    <property type="evidence" value="ECO:0007669"/>
    <property type="project" value="UniProtKB-SubCell"/>
</dbReference>
<accession>A0A7K6IDJ0</accession>